<proteinExistence type="predicted"/>
<sequence>MRVYGRIDAGPLCTTCYRKHPSSRRRCVQCGAHEHLHHFGLCAACAAPRQLHAALANHSGDLRPELEPVFSALADSKASSLLLWLSHQQPKQILRTLAEGTGPVTHALLDKMPASRAVAYLRAALVATEVLPARDEQLASLERWLSAFLQRVDDSQERALISRFATWVHLRRLRSRARRRPITHGQCQTVRHDIYAAVALQRWLRQRGSSLSTCDQAQIDEWLAQAGRKHIQARSFLTWSAARGHIPAVHVPPRGTSRGAEQLAEEDERWQVSKRLLHDTDLALTDRVAGCLVVLYGQPVSRIARLTTDKILTGAEGVQLQLGSRPVEIPEPLGSLLLELAESRQAFAVLGQNEQGPWLFPGGRAGQAMTASHLTVRLNRVGIRARGSRNTALLDLAAQIPASVLSDVLGISITCAVAWSHDAGNTRLGYAADFARREFRKSE</sequence>
<evidence type="ECO:0008006" key="3">
    <source>
        <dbReference type="Google" id="ProtNLM"/>
    </source>
</evidence>
<accession>A0A1I2L156</accession>
<gene>
    <name evidence="1" type="ORF">SAMN02787118_111147</name>
</gene>
<reference evidence="1 2" key="1">
    <citation type="submission" date="2016-10" db="EMBL/GenBank/DDBJ databases">
        <authorList>
            <person name="de Groot N.N."/>
        </authorList>
    </citation>
    <scope>NUCLEOTIDE SEQUENCE [LARGE SCALE GENOMIC DNA]</scope>
    <source>
        <strain evidence="1 2">OK461</strain>
    </source>
</reference>
<dbReference type="AlphaFoldDB" id="A0A1I2L156"/>
<organism evidence="1 2">
    <name type="scientific">Streptomyces mirabilis</name>
    <dbReference type="NCBI Taxonomy" id="68239"/>
    <lineage>
        <taxon>Bacteria</taxon>
        <taxon>Bacillati</taxon>
        <taxon>Actinomycetota</taxon>
        <taxon>Actinomycetes</taxon>
        <taxon>Kitasatosporales</taxon>
        <taxon>Streptomycetaceae</taxon>
        <taxon>Streptomyces</taxon>
    </lineage>
</organism>
<evidence type="ECO:0000313" key="1">
    <source>
        <dbReference type="EMBL" id="SFF73042.1"/>
    </source>
</evidence>
<protein>
    <recommendedName>
        <fullName evidence="3">Recombinase XerD</fullName>
    </recommendedName>
</protein>
<dbReference type="EMBL" id="FONR01000011">
    <property type="protein sequence ID" value="SFF73042.1"/>
    <property type="molecule type" value="Genomic_DNA"/>
</dbReference>
<evidence type="ECO:0000313" key="2">
    <source>
        <dbReference type="Proteomes" id="UP000181942"/>
    </source>
</evidence>
<name>A0A1I2L156_9ACTN</name>
<dbReference type="Proteomes" id="UP000181942">
    <property type="component" value="Unassembled WGS sequence"/>
</dbReference>